<proteinExistence type="predicted"/>
<name>A0ACC5YZK9_9TELE</name>
<reference evidence="1" key="1">
    <citation type="submission" date="2020-02" db="EMBL/GenBank/DDBJ databases">
        <title>Genome sequencing of the panga catfish, Pangasius djambal.</title>
        <authorList>
            <person name="Wen M."/>
            <person name="Zahm M."/>
            <person name="Roques C."/>
            <person name="Cabau C."/>
            <person name="Klopp C."/>
            <person name="Donnadieu C."/>
            <person name="Jouanno E."/>
            <person name="Avarre J.-C."/>
            <person name="Campet M."/>
            <person name="Ha T."/>
            <person name="Dugue R."/>
            <person name="Lampietro C."/>
            <person name="Louis A."/>
            <person name="Herpin A."/>
            <person name="Echchiki A."/>
            <person name="Berthelot C."/>
            <person name="Parey E."/>
            <person name="Roest-Crollius H."/>
            <person name="Braasch I."/>
            <person name="Postlethwait J.H."/>
            <person name="Bobe J."/>
            <person name="Montfort J."/>
            <person name="Bouchez O."/>
            <person name="Begum T."/>
            <person name="Schartl M."/>
            <person name="Gustiano R."/>
            <person name="Guiguen Y."/>
        </authorList>
    </citation>
    <scope>NUCLEOTIDE SEQUENCE</scope>
    <source>
        <strain evidence="1">Pdj_M5554</strain>
    </source>
</reference>
<comment type="caution">
    <text evidence="1">The sequence shown here is derived from an EMBL/GenBank/DDBJ whole genome shotgun (WGS) entry which is preliminary data.</text>
</comment>
<protein>
    <submittedName>
        <fullName evidence="1">Uncharacterized protein</fullName>
    </submittedName>
</protein>
<dbReference type="EMBL" id="CM040989">
    <property type="protein sequence ID" value="MCJ8740843.1"/>
    <property type="molecule type" value="Genomic_DNA"/>
</dbReference>
<evidence type="ECO:0000313" key="1">
    <source>
        <dbReference type="EMBL" id="MCJ8740843.1"/>
    </source>
</evidence>
<gene>
    <name evidence="1" type="ORF">PDJAM_G00063710</name>
</gene>
<sequence length="391" mass="44862">MATLFWTLLTLYPFVAYSQSGDDGESIDTDCWSLMTLKQSSLICVLNEYDLDICEQFATLCRDSPQDEVSDCSNATLESNRFTFWNLSPVSEYKLQIHLKGGRRQTQKCELVKMVKITTPEIENATYKLDEVVIHIRYMHDYVKTPDFQVEFWGDHSKDREKVIVKYQQMRIGGDKLRDSEKYNVHVRAKPVEFFHGSWTEWSTVKSFKVNHTTVKGSDAPVLYILLCISPIVLVAIGFLILRWKKEIQTCLFPDVPDPKATLAQIHRQKDHLPMSFSPEIFKDINIYPVVYTEEKQFTPDFGDDQSNTTESCNDEVAALKCSHPTSMCEKQEEDDQSLDSETSQMKIKLLDECASAEDVRDNPGCQSVVALQGHSKDETYVTMSSLYKTQ</sequence>
<keyword evidence="2" id="KW-1185">Reference proteome</keyword>
<dbReference type="Proteomes" id="UP000830395">
    <property type="component" value="Chromosome 15"/>
</dbReference>
<organism evidence="1 2">
    <name type="scientific">Pangasius djambal</name>
    <dbReference type="NCBI Taxonomy" id="1691987"/>
    <lineage>
        <taxon>Eukaryota</taxon>
        <taxon>Metazoa</taxon>
        <taxon>Chordata</taxon>
        <taxon>Craniata</taxon>
        <taxon>Vertebrata</taxon>
        <taxon>Euteleostomi</taxon>
        <taxon>Actinopterygii</taxon>
        <taxon>Neopterygii</taxon>
        <taxon>Teleostei</taxon>
        <taxon>Ostariophysi</taxon>
        <taxon>Siluriformes</taxon>
        <taxon>Pangasiidae</taxon>
        <taxon>Pangasius</taxon>
    </lineage>
</organism>
<accession>A0ACC5YZK9</accession>
<evidence type="ECO:0000313" key="2">
    <source>
        <dbReference type="Proteomes" id="UP000830395"/>
    </source>
</evidence>